<dbReference type="GO" id="GO:0005737">
    <property type="term" value="C:cytoplasm"/>
    <property type="evidence" value="ECO:0007669"/>
    <property type="project" value="TreeGrafter"/>
</dbReference>
<dbReference type="InParanoid" id="A0A0C2RVS3"/>
<dbReference type="GO" id="GO:0009378">
    <property type="term" value="F:four-way junction helicase activity"/>
    <property type="evidence" value="ECO:0007669"/>
    <property type="project" value="TreeGrafter"/>
</dbReference>
<dbReference type="GO" id="GO:0003676">
    <property type="term" value="F:nucleic acid binding"/>
    <property type="evidence" value="ECO:0007669"/>
    <property type="project" value="InterPro"/>
</dbReference>
<dbReference type="SUPFAM" id="SSF52540">
    <property type="entry name" value="P-loop containing nucleoside triphosphate hydrolases"/>
    <property type="match status" value="2"/>
</dbReference>
<evidence type="ECO:0000313" key="4">
    <source>
        <dbReference type="EMBL" id="KIL54330.1"/>
    </source>
</evidence>
<sequence length="1454" mass="160328">VSAIPTAPAVSDELLGDKKASQRKRIQLDGGVSYLVSDPSFDRLGLRVHSALHVILCIDCRAAYIPQDLPGHLYNKHGVSRFSSEQKKAFETLVASHNIVEKAANGPLPANHGPPVELVPIENGFMCGVTGCSYAALAQGSISRHRRDVHGPGRTEKEVKVMVQTLYTGVGKEFYIVNPSLTSSILEPLFNTLISSVLPSMTPLVEEVPVEGREIPPFHRVTQWWDILGDVVKKQESRRQVITLAAVPTRAEEGLGKLPALCRTYLIQAQEASQKAGHTIRKKLVPEADQDNQRSSYWRDLTTEHSLDNYSRDVARSLATYIRGALVLRNQPVFKLPITAAGQADAQDLYNTLLHGEATWKSLHNLMKRLWELPELNGPDTGRSTYLATFLAAAALHDDGSLMEPDSLSSLLSHLKYGARSFCMVEAMETQTCYESILEAVSSVVDHYLEGDSLKPFSQICDLSSYTASLLARQPKDPRVGWTQAMDIVSIDGEKVPLTLLREGIQNQLASLSKTILDITGEAAIPDWMSGDRHIVDRPREHAPGYTFLDDPSFLNAHHSLLRRLVEDPEWRIGVLDNSGHWMWNMSAALRFLTHSSKVVQTLMPVLQIICGKRGTELADAKIRNTCSRSRNLYVQLGRLLFTGCYTKTSNLAGRDSYLPTQLPLEISQPLIHYLAVIRPVECILSRVVWGDQVGAMYRSYLFASQGRLLGSKENSQYLGAFFRRSCNADIQLNRCRQLEATLGREFVDERFLIAHRRSDKGMGHSSGIGKNHYAVDHDMLEFTTSDELFEQCWVDTQYQAVLGLGNEPPPVALRLRGTPTEERLSETISGSVQTAFQALAGELKQSLVQALVQEMRGLIRTEVQEALTMGLSPPSVPLRTRARYQDKQDHVPSTSLIPDSDPIQLLQEDDREAQTDPPVTAQVQHQTHSPYQTPQRTVQSSPVPDYEPPVPAQLSDHDACQPSLQVSSSATAARISPPSHRPSSSLGFSSMIRRHPNPVANSFYSTLLRQSNGSAMSTAANVSDSESEALITESSFVSAMPSSPVRNDSESEALIAESSFASAMPSSPVGNKRKDQETVLATFKSLYGKDARPKSPRQLELCEAVVSKSFNVIAVLPTGAGKSTAWLVPAVVLPAAITIVVVPFRELLTQHLEKAVKLGLKSMRWTADCQTNIPEDVSLLFMAVESINSQSFHKLMRSQLANRIRTVVFDEAHVYLGAHEARNRQHQKMLEYISKQVVQRIFLSATIPVRMMDIFLKKVHLASNMPSGPSHITIRQNTSRPELAHHVLTVSPSVPASRSTLDITAELAKALQNSLDAQERMIIFVMQVCDAGSLSQALGCPQYHSELCEDDDDEGKGKGNGKAKDLKAHNQSLWIQGKSNVIVATPALIQGIDYSGDPTALLATFKELEEGEGQDLDATFSQSVTPEITSISKSVQKMWRLQQSGKPSQAPLG</sequence>
<dbReference type="GO" id="GO:0005524">
    <property type="term" value="F:ATP binding"/>
    <property type="evidence" value="ECO:0007669"/>
    <property type="project" value="InterPro"/>
</dbReference>
<keyword evidence="5" id="KW-1185">Reference proteome</keyword>
<organism evidence="4 5">
    <name type="scientific">Amanita muscaria (strain Koide BX008)</name>
    <dbReference type="NCBI Taxonomy" id="946122"/>
    <lineage>
        <taxon>Eukaryota</taxon>
        <taxon>Fungi</taxon>
        <taxon>Dikarya</taxon>
        <taxon>Basidiomycota</taxon>
        <taxon>Agaricomycotina</taxon>
        <taxon>Agaricomycetes</taxon>
        <taxon>Agaricomycetidae</taxon>
        <taxon>Agaricales</taxon>
        <taxon>Pluteineae</taxon>
        <taxon>Amanitaceae</taxon>
        <taxon>Amanita</taxon>
    </lineage>
</organism>
<gene>
    <name evidence="4" type="ORF">M378DRAFT_182579</name>
</gene>
<dbReference type="OrthoDB" id="2799352at2759"/>
<accession>A0A0C2RVS3</accession>
<name>A0A0C2RVS3_AMAMK</name>
<dbReference type="GO" id="GO:0043138">
    <property type="term" value="F:3'-5' DNA helicase activity"/>
    <property type="evidence" value="ECO:0007669"/>
    <property type="project" value="TreeGrafter"/>
</dbReference>
<dbReference type="InterPro" id="IPR027417">
    <property type="entry name" value="P-loop_NTPase"/>
</dbReference>
<dbReference type="PROSITE" id="PS51192">
    <property type="entry name" value="HELICASE_ATP_BIND_1"/>
    <property type="match status" value="1"/>
</dbReference>
<proteinExistence type="inferred from homology"/>
<dbReference type="PANTHER" id="PTHR13710">
    <property type="entry name" value="DNA HELICASE RECQ FAMILY MEMBER"/>
    <property type="match status" value="1"/>
</dbReference>
<dbReference type="InterPro" id="IPR011545">
    <property type="entry name" value="DEAD/DEAH_box_helicase_dom"/>
</dbReference>
<evidence type="ECO:0000259" key="3">
    <source>
        <dbReference type="PROSITE" id="PS51192"/>
    </source>
</evidence>
<evidence type="ECO:0000313" key="5">
    <source>
        <dbReference type="Proteomes" id="UP000054549"/>
    </source>
</evidence>
<dbReference type="Gene3D" id="3.40.50.300">
    <property type="entry name" value="P-loop containing nucleotide triphosphate hydrolases"/>
    <property type="match status" value="1"/>
</dbReference>
<feature type="region of interest" description="Disordered" evidence="2">
    <location>
        <begin position="913"/>
        <end position="948"/>
    </location>
</feature>
<feature type="non-terminal residue" evidence="4">
    <location>
        <position position="1454"/>
    </location>
</feature>
<dbReference type="Pfam" id="PF12013">
    <property type="entry name" value="OrsD"/>
    <property type="match status" value="1"/>
</dbReference>
<feature type="domain" description="Helicase ATP-binding" evidence="3">
    <location>
        <begin position="1104"/>
        <end position="1266"/>
    </location>
</feature>
<dbReference type="EMBL" id="KN818808">
    <property type="protein sequence ID" value="KIL54330.1"/>
    <property type="molecule type" value="Genomic_DNA"/>
</dbReference>
<protein>
    <recommendedName>
        <fullName evidence="3">Helicase ATP-binding domain-containing protein</fullName>
    </recommendedName>
</protein>
<dbReference type="Pfam" id="PF00270">
    <property type="entry name" value="DEAD"/>
    <property type="match status" value="1"/>
</dbReference>
<feature type="non-terminal residue" evidence="4">
    <location>
        <position position="1"/>
    </location>
</feature>
<dbReference type="PANTHER" id="PTHR13710:SF154">
    <property type="entry name" value="RECQ HELICASE, PUTATIVE (AFU_ORTHOLOGUE AFUA_6G14720)-RELATED"/>
    <property type="match status" value="1"/>
</dbReference>
<dbReference type="GO" id="GO:0000724">
    <property type="term" value="P:double-strand break repair via homologous recombination"/>
    <property type="evidence" value="ECO:0007669"/>
    <property type="project" value="TreeGrafter"/>
</dbReference>
<feature type="compositionally biased region" description="Low complexity" evidence="2">
    <location>
        <begin position="977"/>
        <end position="986"/>
    </location>
</feature>
<dbReference type="InterPro" id="IPR022698">
    <property type="entry name" value="OrsD"/>
</dbReference>
<dbReference type="InterPro" id="IPR014001">
    <property type="entry name" value="Helicase_ATP-bd"/>
</dbReference>
<evidence type="ECO:0000256" key="1">
    <source>
        <dbReference type="ARBA" id="ARBA00005446"/>
    </source>
</evidence>
<comment type="similarity">
    <text evidence="1">Belongs to the helicase family. RecQ subfamily.</text>
</comment>
<dbReference type="Proteomes" id="UP000054549">
    <property type="component" value="Unassembled WGS sequence"/>
</dbReference>
<dbReference type="HOGENOM" id="CLU_001320_0_0_1"/>
<dbReference type="STRING" id="946122.A0A0C2RVS3"/>
<dbReference type="SMART" id="SM00487">
    <property type="entry name" value="DEXDc"/>
    <property type="match status" value="1"/>
</dbReference>
<feature type="region of interest" description="Disordered" evidence="2">
    <location>
        <begin position="969"/>
        <end position="991"/>
    </location>
</feature>
<dbReference type="GO" id="GO:0005694">
    <property type="term" value="C:chromosome"/>
    <property type="evidence" value="ECO:0007669"/>
    <property type="project" value="TreeGrafter"/>
</dbReference>
<evidence type="ECO:0000256" key="2">
    <source>
        <dbReference type="SAM" id="MobiDB-lite"/>
    </source>
</evidence>
<feature type="compositionally biased region" description="Polar residues" evidence="2">
    <location>
        <begin position="922"/>
        <end position="943"/>
    </location>
</feature>
<reference evidence="4 5" key="1">
    <citation type="submission" date="2014-04" db="EMBL/GenBank/DDBJ databases">
        <title>Evolutionary Origins and Diversification of the Mycorrhizal Mutualists.</title>
        <authorList>
            <consortium name="DOE Joint Genome Institute"/>
            <consortium name="Mycorrhizal Genomics Consortium"/>
            <person name="Kohler A."/>
            <person name="Kuo A."/>
            <person name="Nagy L.G."/>
            <person name="Floudas D."/>
            <person name="Copeland A."/>
            <person name="Barry K.W."/>
            <person name="Cichocki N."/>
            <person name="Veneault-Fourrey C."/>
            <person name="LaButti K."/>
            <person name="Lindquist E.A."/>
            <person name="Lipzen A."/>
            <person name="Lundell T."/>
            <person name="Morin E."/>
            <person name="Murat C."/>
            <person name="Riley R."/>
            <person name="Ohm R."/>
            <person name="Sun H."/>
            <person name="Tunlid A."/>
            <person name="Henrissat B."/>
            <person name="Grigoriev I.V."/>
            <person name="Hibbett D.S."/>
            <person name="Martin F."/>
        </authorList>
    </citation>
    <scope>NUCLEOTIDE SEQUENCE [LARGE SCALE GENOMIC DNA]</scope>
    <source>
        <strain evidence="4 5">Koide BX008</strain>
    </source>
</reference>